<evidence type="ECO:0000313" key="6">
    <source>
        <dbReference type="EMBL" id="MFD1946631.1"/>
    </source>
</evidence>
<organism evidence="6 7">
    <name type="scientific">Nocardioides aestuarii</name>
    <dbReference type="NCBI Taxonomy" id="252231"/>
    <lineage>
        <taxon>Bacteria</taxon>
        <taxon>Bacillati</taxon>
        <taxon>Actinomycetota</taxon>
        <taxon>Actinomycetes</taxon>
        <taxon>Propionibacteriales</taxon>
        <taxon>Nocardioidaceae</taxon>
        <taxon>Nocardioides</taxon>
    </lineage>
</organism>
<dbReference type="Gene3D" id="3.40.50.2300">
    <property type="match status" value="2"/>
</dbReference>
<dbReference type="InterPro" id="IPR000843">
    <property type="entry name" value="HTH_LacI"/>
</dbReference>
<reference evidence="7" key="1">
    <citation type="journal article" date="2019" name="Int. J. Syst. Evol. Microbiol.">
        <title>The Global Catalogue of Microorganisms (GCM) 10K type strain sequencing project: providing services to taxonomists for standard genome sequencing and annotation.</title>
        <authorList>
            <consortium name="The Broad Institute Genomics Platform"/>
            <consortium name="The Broad Institute Genome Sequencing Center for Infectious Disease"/>
            <person name="Wu L."/>
            <person name="Ma J."/>
        </authorList>
    </citation>
    <scope>NUCLEOTIDE SEQUENCE [LARGE SCALE GENOMIC DNA]</scope>
    <source>
        <strain evidence="7">CGMCC 1.12477</strain>
    </source>
</reference>
<feature type="region of interest" description="Disordered" evidence="4">
    <location>
        <begin position="322"/>
        <end position="347"/>
    </location>
</feature>
<dbReference type="SUPFAM" id="SSF47413">
    <property type="entry name" value="lambda repressor-like DNA-binding domains"/>
    <property type="match status" value="1"/>
</dbReference>
<protein>
    <submittedName>
        <fullName evidence="6">LacI family DNA-binding transcriptional regulator</fullName>
    </submittedName>
</protein>
<dbReference type="Pfam" id="PF13377">
    <property type="entry name" value="Peripla_BP_3"/>
    <property type="match status" value="1"/>
</dbReference>
<gene>
    <name evidence="6" type="ORF">ACFSDE_07500</name>
</gene>
<dbReference type="PANTHER" id="PTHR30146">
    <property type="entry name" value="LACI-RELATED TRANSCRIPTIONAL REPRESSOR"/>
    <property type="match status" value="1"/>
</dbReference>
<keyword evidence="3" id="KW-0804">Transcription</keyword>
<evidence type="ECO:0000256" key="4">
    <source>
        <dbReference type="SAM" id="MobiDB-lite"/>
    </source>
</evidence>
<evidence type="ECO:0000259" key="5">
    <source>
        <dbReference type="PROSITE" id="PS50932"/>
    </source>
</evidence>
<dbReference type="InterPro" id="IPR028082">
    <property type="entry name" value="Peripla_BP_I"/>
</dbReference>
<evidence type="ECO:0000256" key="3">
    <source>
        <dbReference type="ARBA" id="ARBA00023163"/>
    </source>
</evidence>
<dbReference type="SMART" id="SM00354">
    <property type="entry name" value="HTH_LACI"/>
    <property type="match status" value="1"/>
</dbReference>
<keyword evidence="2 6" id="KW-0238">DNA-binding</keyword>
<feature type="domain" description="HTH lacI-type" evidence="5">
    <location>
        <begin position="12"/>
        <end position="66"/>
    </location>
</feature>
<dbReference type="SUPFAM" id="SSF53822">
    <property type="entry name" value="Periplasmic binding protein-like I"/>
    <property type="match status" value="1"/>
</dbReference>
<dbReference type="CDD" id="cd06267">
    <property type="entry name" value="PBP1_LacI_sugar_binding-like"/>
    <property type="match status" value="1"/>
</dbReference>
<dbReference type="InterPro" id="IPR046335">
    <property type="entry name" value="LacI/GalR-like_sensor"/>
</dbReference>
<dbReference type="GO" id="GO:0003677">
    <property type="term" value="F:DNA binding"/>
    <property type="evidence" value="ECO:0007669"/>
    <property type="project" value="UniProtKB-KW"/>
</dbReference>
<accession>A0ABW4TNE2</accession>
<evidence type="ECO:0000256" key="1">
    <source>
        <dbReference type="ARBA" id="ARBA00023015"/>
    </source>
</evidence>
<dbReference type="CDD" id="cd01392">
    <property type="entry name" value="HTH_LacI"/>
    <property type="match status" value="1"/>
</dbReference>
<dbReference type="EMBL" id="JBHUGD010000003">
    <property type="protein sequence ID" value="MFD1946631.1"/>
    <property type="molecule type" value="Genomic_DNA"/>
</dbReference>
<dbReference type="PANTHER" id="PTHR30146:SF109">
    <property type="entry name" value="HTH-TYPE TRANSCRIPTIONAL REGULATOR GALS"/>
    <property type="match status" value="1"/>
</dbReference>
<dbReference type="RefSeq" id="WP_343916964.1">
    <property type="nucleotide sequence ID" value="NZ_BAAAJT010000002.1"/>
</dbReference>
<comment type="caution">
    <text evidence="6">The sequence shown here is derived from an EMBL/GenBank/DDBJ whole genome shotgun (WGS) entry which is preliminary data.</text>
</comment>
<keyword evidence="1" id="KW-0805">Transcription regulation</keyword>
<dbReference type="Gene3D" id="1.10.260.40">
    <property type="entry name" value="lambda repressor-like DNA-binding domains"/>
    <property type="match status" value="1"/>
</dbReference>
<keyword evidence="7" id="KW-1185">Reference proteome</keyword>
<evidence type="ECO:0000313" key="7">
    <source>
        <dbReference type="Proteomes" id="UP001597351"/>
    </source>
</evidence>
<evidence type="ECO:0000256" key="2">
    <source>
        <dbReference type="ARBA" id="ARBA00023125"/>
    </source>
</evidence>
<dbReference type="Pfam" id="PF00356">
    <property type="entry name" value="LacI"/>
    <property type="match status" value="1"/>
</dbReference>
<sequence length="347" mass="35902">MAREKIERTRTLRLQDVAEAAGVSLATASRSLSGTSGVSEAVADRVRATARELGYVANLHARSLAAGTSASVGLVVHEIGDPYFSEIASGVLRVAAPAGLTVQICHSGRDPERELEQIRMLIANRVGAIVVAGSGFVDAAVQSTARAELQAYRQNGGRVAVIGRHHLGVDAVLPDNVAGGRAVTEHLLSLGHRRIAVISGSRALTTVADRLRGVADGLAGAGLDPDSVPVVEAEFTRAGGKAAVLETLASHPGVTAVLALNDDMAIGALSMLRSQGIAVPGRISVSGFDDVAVAGDLSPSLTTVRLPMVEMGEKVLQLALSDPTDRPRRRRVGHELVVRDSTAAPSA</sequence>
<dbReference type="PROSITE" id="PS50932">
    <property type="entry name" value="HTH_LACI_2"/>
    <property type="match status" value="1"/>
</dbReference>
<name>A0ABW4TNE2_9ACTN</name>
<dbReference type="Proteomes" id="UP001597351">
    <property type="component" value="Unassembled WGS sequence"/>
</dbReference>
<proteinExistence type="predicted"/>
<dbReference type="InterPro" id="IPR010982">
    <property type="entry name" value="Lambda_DNA-bd_dom_sf"/>
</dbReference>